<protein>
    <submittedName>
        <fullName evidence="2">Methyltransferase domain-containing protein</fullName>
    </submittedName>
</protein>
<dbReference type="GO" id="GO:0008757">
    <property type="term" value="F:S-adenosylmethionine-dependent methyltransferase activity"/>
    <property type="evidence" value="ECO:0007669"/>
    <property type="project" value="InterPro"/>
</dbReference>
<sequence length="258" mass="28792">MPDSDPRVAEHYDDLAGYWVQITDSPSRQQLLWPTLTELLPNLADRRVLDAGCGSGVYTAKIAERGADVVGVDISEQMVREAQNRAPDAEFRQANLGEPLEFIEDSSVDVVLCQHVFSHLEELSTPLAEFARILSEDGVLVVSTHNPVHDYSVVRDGQYPTTGEEADVEAVVETGPDAPQYDATERYDIRWIAEGGENRGTYYRRSIEELFTSIIDAGFSIQSVVEPTPDNTFKRDYPQLAQALQNHPPESICLRAQR</sequence>
<keyword evidence="3" id="KW-1185">Reference proteome</keyword>
<dbReference type="RefSeq" id="WP_250596120.1">
    <property type="nucleotide sequence ID" value="NZ_JAKRVY010000003.1"/>
</dbReference>
<dbReference type="InterPro" id="IPR050508">
    <property type="entry name" value="Methyltransf_Superfamily"/>
</dbReference>
<keyword evidence="2" id="KW-0489">Methyltransferase</keyword>
<comment type="caution">
    <text evidence="2">The sequence shown here is derived from an EMBL/GenBank/DDBJ whole genome shotgun (WGS) entry which is preliminary data.</text>
</comment>
<dbReference type="SUPFAM" id="SSF53335">
    <property type="entry name" value="S-adenosyl-L-methionine-dependent methyltransferases"/>
    <property type="match status" value="1"/>
</dbReference>
<dbReference type="Proteomes" id="UP001202674">
    <property type="component" value="Unassembled WGS sequence"/>
</dbReference>
<proteinExistence type="predicted"/>
<name>A0AAE3FQS0_9EURY</name>
<evidence type="ECO:0000313" key="2">
    <source>
        <dbReference type="EMBL" id="MCL9813593.1"/>
    </source>
</evidence>
<dbReference type="Gene3D" id="3.40.50.150">
    <property type="entry name" value="Vaccinia Virus protein VP39"/>
    <property type="match status" value="1"/>
</dbReference>
<evidence type="ECO:0000313" key="3">
    <source>
        <dbReference type="Proteomes" id="UP001202674"/>
    </source>
</evidence>
<dbReference type="InterPro" id="IPR013216">
    <property type="entry name" value="Methyltransf_11"/>
</dbReference>
<dbReference type="Pfam" id="PF08241">
    <property type="entry name" value="Methyltransf_11"/>
    <property type="match status" value="1"/>
</dbReference>
<dbReference type="InterPro" id="IPR029063">
    <property type="entry name" value="SAM-dependent_MTases_sf"/>
</dbReference>
<dbReference type="PANTHER" id="PTHR42912">
    <property type="entry name" value="METHYLTRANSFERASE"/>
    <property type="match status" value="1"/>
</dbReference>
<organism evidence="2 3">
    <name type="scientific">Natranaeroarchaeum aerophilus</name>
    <dbReference type="NCBI Taxonomy" id="2917711"/>
    <lineage>
        <taxon>Archaea</taxon>
        <taxon>Methanobacteriati</taxon>
        <taxon>Methanobacteriota</taxon>
        <taxon>Stenosarchaea group</taxon>
        <taxon>Halobacteria</taxon>
        <taxon>Halobacteriales</taxon>
        <taxon>Natronoarchaeaceae</taxon>
        <taxon>Natranaeroarchaeum</taxon>
    </lineage>
</organism>
<feature type="domain" description="Methyltransferase type 11" evidence="1">
    <location>
        <begin position="49"/>
        <end position="142"/>
    </location>
</feature>
<dbReference type="GO" id="GO:0032259">
    <property type="term" value="P:methylation"/>
    <property type="evidence" value="ECO:0007669"/>
    <property type="project" value="UniProtKB-KW"/>
</dbReference>
<dbReference type="CDD" id="cd02440">
    <property type="entry name" value="AdoMet_MTases"/>
    <property type="match status" value="1"/>
</dbReference>
<evidence type="ECO:0000259" key="1">
    <source>
        <dbReference type="Pfam" id="PF08241"/>
    </source>
</evidence>
<dbReference type="PANTHER" id="PTHR42912:SF45">
    <property type="entry name" value="23S RRNA (GUANINE(745)-N(1))-METHYLTRANSFERASE"/>
    <property type="match status" value="1"/>
</dbReference>
<accession>A0AAE3FQS0</accession>
<keyword evidence="2" id="KW-0808">Transferase</keyword>
<reference evidence="2 3" key="1">
    <citation type="journal article" date="2022" name="Syst. Appl. Microbiol.">
        <title>Natronocalculus amylovorans gen. nov., sp. nov., and Natranaeroarchaeum aerophilus sp. nov., dominant culturable amylolytic natronoarchaea from hypersaline soda lakes in southwestern Siberia.</title>
        <authorList>
            <person name="Sorokin D.Y."/>
            <person name="Elcheninov A.G."/>
            <person name="Khizhniak T.V."/>
            <person name="Koenen M."/>
            <person name="Bale N.J."/>
            <person name="Damste J.S.S."/>
            <person name="Kublanov I.V."/>
        </authorList>
    </citation>
    <scope>NUCLEOTIDE SEQUENCE [LARGE SCALE GENOMIC DNA]</scope>
    <source>
        <strain evidence="2 3">AArc-St1-1</strain>
    </source>
</reference>
<gene>
    <name evidence="2" type="ORF">AArcSt11_07990</name>
</gene>
<dbReference type="AlphaFoldDB" id="A0AAE3FQS0"/>
<dbReference type="EMBL" id="JAKRVY010000003">
    <property type="protein sequence ID" value="MCL9813593.1"/>
    <property type="molecule type" value="Genomic_DNA"/>
</dbReference>